<accession>A0A016UFP7</accession>
<feature type="region of interest" description="Disordered" evidence="1">
    <location>
        <begin position="140"/>
        <end position="160"/>
    </location>
</feature>
<protein>
    <submittedName>
        <fullName evidence="2">Uncharacterized protein</fullName>
    </submittedName>
</protein>
<sequence>MRPFLKKSLNIMDGMRQCKVLQEPSQYFGGKEGWTYVVLPPLNCKSVSIPYLHPEVTTKTPNTRCSPGNELALPMYQSSSVIDRLCVAEIRAIPDELAVSACQSLWYSRVTGRYNLKRCALFGRSGEELLRYMGRVGSAEVRDDGREPASPTDPHTQTSR</sequence>
<keyword evidence="3" id="KW-1185">Reference proteome</keyword>
<name>A0A016UFP7_9BILA</name>
<proteinExistence type="predicted"/>
<evidence type="ECO:0000313" key="3">
    <source>
        <dbReference type="Proteomes" id="UP000024635"/>
    </source>
</evidence>
<gene>
    <name evidence="2" type="primary">Acey_s0042.g639</name>
    <name evidence="2" type="ORF">Y032_0042g639</name>
</gene>
<dbReference type="EMBL" id="JARK01001378">
    <property type="protein sequence ID" value="EYC13975.1"/>
    <property type="molecule type" value="Genomic_DNA"/>
</dbReference>
<dbReference type="Proteomes" id="UP000024635">
    <property type="component" value="Unassembled WGS sequence"/>
</dbReference>
<reference evidence="3" key="1">
    <citation type="journal article" date="2015" name="Nat. Genet.">
        <title>The genome and transcriptome of the zoonotic hookworm Ancylostoma ceylanicum identify infection-specific gene families.</title>
        <authorList>
            <person name="Schwarz E.M."/>
            <person name="Hu Y."/>
            <person name="Antoshechkin I."/>
            <person name="Miller M.M."/>
            <person name="Sternberg P.W."/>
            <person name="Aroian R.V."/>
        </authorList>
    </citation>
    <scope>NUCLEOTIDE SEQUENCE</scope>
    <source>
        <strain evidence="3">HY135</strain>
    </source>
</reference>
<dbReference type="AlphaFoldDB" id="A0A016UFP7"/>
<evidence type="ECO:0000313" key="2">
    <source>
        <dbReference type="EMBL" id="EYC13975.1"/>
    </source>
</evidence>
<comment type="caution">
    <text evidence="2">The sequence shown here is derived from an EMBL/GenBank/DDBJ whole genome shotgun (WGS) entry which is preliminary data.</text>
</comment>
<evidence type="ECO:0000256" key="1">
    <source>
        <dbReference type="SAM" id="MobiDB-lite"/>
    </source>
</evidence>
<organism evidence="2 3">
    <name type="scientific">Ancylostoma ceylanicum</name>
    <dbReference type="NCBI Taxonomy" id="53326"/>
    <lineage>
        <taxon>Eukaryota</taxon>
        <taxon>Metazoa</taxon>
        <taxon>Ecdysozoa</taxon>
        <taxon>Nematoda</taxon>
        <taxon>Chromadorea</taxon>
        <taxon>Rhabditida</taxon>
        <taxon>Rhabditina</taxon>
        <taxon>Rhabditomorpha</taxon>
        <taxon>Strongyloidea</taxon>
        <taxon>Ancylostomatidae</taxon>
        <taxon>Ancylostomatinae</taxon>
        <taxon>Ancylostoma</taxon>
    </lineage>
</organism>